<feature type="compositionally biased region" description="Basic and acidic residues" evidence="1">
    <location>
        <begin position="404"/>
        <end position="418"/>
    </location>
</feature>
<evidence type="ECO:0008006" key="4">
    <source>
        <dbReference type="Google" id="ProtNLM"/>
    </source>
</evidence>
<dbReference type="EMBL" id="JAUZQC010000019">
    <property type="protein sequence ID" value="KAK5853507.1"/>
    <property type="molecule type" value="Genomic_DNA"/>
</dbReference>
<dbReference type="Proteomes" id="UP001346869">
    <property type="component" value="Unassembled WGS sequence"/>
</dbReference>
<dbReference type="PANTHER" id="PTHR47331:SF7">
    <property type="match status" value="1"/>
</dbReference>
<feature type="region of interest" description="Disordered" evidence="1">
    <location>
        <begin position="101"/>
        <end position="134"/>
    </location>
</feature>
<comment type="caution">
    <text evidence="2">The sequence shown here is derived from an EMBL/GenBank/DDBJ whole genome shotgun (WGS) entry which is preliminary data.</text>
</comment>
<dbReference type="Pfam" id="PF05380">
    <property type="entry name" value="Peptidase_A17"/>
    <property type="match status" value="1"/>
</dbReference>
<feature type="region of interest" description="Disordered" evidence="1">
    <location>
        <begin position="360"/>
        <end position="418"/>
    </location>
</feature>
<name>A0AAN7X2P4_ELEMC</name>
<dbReference type="InterPro" id="IPR008042">
    <property type="entry name" value="Retrotrans_Pao"/>
</dbReference>
<gene>
    <name evidence="2" type="ORF">PBY51_014653</name>
</gene>
<reference evidence="2 3" key="1">
    <citation type="journal article" date="2023" name="Genes (Basel)">
        <title>Chromosome-Level Genome Assembly and Circadian Gene Repertoire of the Patagonia Blennie Eleginops maclovinus-The Closest Ancestral Proxy of Antarctic Cryonotothenioids.</title>
        <authorList>
            <person name="Cheng C.C."/>
            <person name="Rivera-Colon A.G."/>
            <person name="Minhas B.F."/>
            <person name="Wilson L."/>
            <person name="Rayamajhi N."/>
            <person name="Vargas-Chacoff L."/>
            <person name="Catchen J.M."/>
        </authorList>
    </citation>
    <scope>NUCLEOTIDE SEQUENCE [LARGE SCALE GENOMIC DNA]</scope>
    <source>
        <strain evidence="2">JMC-PN-2008</strain>
    </source>
</reference>
<evidence type="ECO:0000256" key="1">
    <source>
        <dbReference type="SAM" id="MobiDB-lite"/>
    </source>
</evidence>
<proteinExistence type="predicted"/>
<dbReference type="PANTHER" id="PTHR47331">
    <property type="entry name" value="PHD-TYPE DOMAIN-CONTAINING PROTEIN"/>
    <property type="match status" value="1"/>
</dbReference>
<evidence type="ECO:0000313" key="3">
    <source>
        <dbReference type="Proteomes" id="UP001346869"/>
    </source>
</evidence>
<dbReference type="AlphaFoldDB" id="A0AAN7X2P4"/>
<protein>
    <recommendedName>
        <fullName evidence="4">CCHC-type domain-containing protein</fullName>
    </recommendedName>
</protein>
<feature type="region of interest" description="Disordered" evidence="1">
    <location>
        <begin position="483"/>
        <end position="508"/>
    </location>
</feature>
<feature type="region of interest" description="Disordered" evidence="1">
    <location>
        <begin position="1018"/>
        <end position="1055"/>
    </location>
</feature>
<sequence>MIRQKAEVEASALRNKAELEASLHVLTTQKMAAAAEAEAAAYEEEEVESGEKHEPYVPGKPLNASERAGNYVQQHSDMFGRQPAPPTHAPLHSYRPVAHAAEPAAHHSPTPLISKMKQEQSSPYKSPMMPPQPPPHKGFLPIPQPYPSLHRGPSSEPQPAQDLAKYLMRREMVSSGLLHFDDRPEHFWSWKASFLSATQDLNLTPREELDLLVKWLGADSAEQAQRIRSVRVFDPAAGLRMVWQRVEECYGAPEAVEHALLKKIEDFPKLTNKDNAKLRELGDILLELECAKEEGYLPGLAFLDTARGVNPIVEKLSYSLQERWISIGSRYKEENGVAFPPFSIFSQFVRRQAKVRNDPSFAFSTSNSNMPPKGERSVKHSYKTPVSVHKTEVTPKPSYGDTSSVEKRIGDPDRECPIHRKPHPLKRCRTFRSKAIEERKAYLKENRICFKCCGSTQHMAKDCRVPIKCAECNSERHIAALHPGPPVFNDSAVTEKEESGEPDEDTPAVTSKCTEICGNADSPRSCAKICLVKAYPAGRKEKAVKMYAVLDEQSNKSLAKTEFFNLFGLKASPAPYTLKTCAGTTETSGRRVNNFTLESMDGKLQLPLPTLIECDMVPDDRFEIPSPDIAKHHPHLQRVAQRILDVDPNAPILLLLGRDILRVHKVREQVNGPHNAPYAQRLDLGWVIVGDVCLGTVHKPAEVNVYKANVLQNGRTSFLHPCPNNIQVKEIYSNTPQRHNPRSLPCDEEAGWAASTDSLSLSVFESSRDDNKPALSMDDKVFLTIMDREVYQDDAHSWVAPLPFRSPRQPLPSNREQAFKRLGSLRRTREKKPYTRRGILSTVNSLYDPLGFVAPIVMQGKALVRELSSEQGWDTPLDPGKETEWNTWRESLTALEDLHIKRVIRIRRSTHPDQWSYVPTDQNPADHATRYMPAAQLQQSIWHSGPSFLTRNNTEETWEPHIFTLLEPDADTEIRPEVTALATRASDTRLGSQRFRKILKLEKPLQCYSQTHPRRCIFQGKSSQRRSQRLEQVQRHTHHNRAGTGKVPDPSCYAA</sequence>
<reference evidence="2 3" key="2">
    <citation type="journal article" date="2023" name="Mol. Biol. Evol.">
        <title>Genomics of Secondarily Temperate Adaptation in the Only Non-Antarctic Icefish.</title>
        <authorList>
            <person name="Rivera-Colon A.G."/>
            <person name="Rayamajhi N."/>
            <person name="Minhas B.F."/>
            <person name="Madrigal G."/>
            <person name="Bilyk K.T."/>
            <person name="Yoon V."/>
            <person name="Hune M."/>
            <person name="Gregory S."/>
            <person name="Cheng C.H.C."/>
            <person name="Catchen J.M."/>
        </authorList>
    </citation>
    <scope>NUCLEOTIDE SEQUENCE [LARGE SCALE GENOMIC DNA]</scope>
    <source>
        <strain evidence="2">JMC-PN-2008</strain>
    </source>
</reference>
<feature type="region of interest" description="Disordered" evidence="1">
    <location>
        <begin position="41"/>
        <end position="64"/>
    </location>
</feature>
<organism evidence="2 3">
    <name type="scientific">Eleginops maclovinus</name>
    <name type="common">Patagonian blennie</name>
    <name type="synonym">Eleginus maclovinus</name>
    <dbReference type="NCBI Taxonomy" id="56733"/>
    <lineage>
        <taxon>Eukaryota</taxon>
        <taxon>Metazoa</taxon>
        <taxon>Chordata</taxon>
        <taxon>Craniata</taxon>
        <taxon>Vertebrata</taxon>
        <taxon>Euteleostomi</taxon>
        <taxon>Actinopterygii</taxon>
        <taxon>Neopterygii</taxon>
        <taxon>Teleostei</taxon>
        <taxon>Neoteleostei</taxon>
        <taxon>Acanthomorphata</taxon>
        <taxon>Eupercaria</taxon>
        <taxon>Perciformes</taxon>
        <taxon>Notothenioidei</taxon>
        <taxon>Eleginopidae</taxon>
        <taxon>Eleginops</taxon>
    </lineage>
</organism>
<keyword evidence="3" id="KW-1185">Reference proteome</keyword>
<evidence type="ECO:0000313" key="2">
    <source>
        <dbReference type="EMBL" id="KAK5853507.1"/>
    </source>
</evidence>
<accession>A0AAN7X2P4</accession>